<feature type="region of interest" description="Disordered" evidence="1">
    <location>
        <begin position="1"/>
        <end position="28"/>
    </location>
</feature>
<dbReference type="AlphaFoldDB" id="A0A9P7GL12"/>
<reference evidence="2" key="2">
    <citation type="submission" date="2021-10" db="EMBL/GenBank/DDBJ databases">
        <title>Phylogenomics reveals ancestral predisposition of the termite-cultivated fungus Termitomyces towards a domesticated lifestyle.</title>
        <authorList>
            <person name="Auxier B."/>
            <person name="Grum-Grzhimaylo A."/>
            <person name="Cardenas M.E."/>
            <person name="Lodge J.D."/>
            <person name="Laessoe T."/>
            <person name="Pedersen O."/>
            <person name="Smith M.E."/>
            <person name="Kuyper T.W."/>
            <person name="Franco-Molano E.A."/>
            <person name="Baroni T.J."/>
            <person name="Aanen D.K."/>
        </authorList>
    </citation>
    <scope>NUCLEOTIDE SEQUENCE</scope>
    <source>
        <strain evidence="2">D49</strain>
    </source>
</reference>
<protein>
    <submittedName>
        <fullName evidence="2">Uncharacterized protein</fullName>
    </submittedName>
</protein>
<organism evidence="2 3">
    <name type="scientific">Sphagnurus paluster</name>
    <dbReference type="NCBI Taxonomy" id="117069"/>
    <lineage>
        <taxon>Eukaryota</taxon>
        <taxon>Fungi</taxon>
        <taxon>Dikarya</taxon>
        <taxon>Basidiomycota</taxon>
        <taxon>Agaricomycotina</taxon>
        <taxon>Agaricomycetes</taxon>
        <taxon>Agaricomycetidae</taxon>
        <taxon>Agaricales</taxon>
        <taxon>Tricholomatineae</taxon>
        <taxon>Lyophyllaceae</taxon>
        <taxon>Sphagnurus</taxon>
    </lineage>
</organism>
<dbReference type="EMBL" id="JABCKI010000441">
    <property type="protein sequence ID" value="KAG5650478.1"/>
    <property type="molecule type" value="Genomic_DNA"/>
</dbReference>
<dbReference type="Proteomes" id="UP000717328">
    <property type="component" value="Unassembled WGS sequence"/>
</dbReference>
<sequence length="95" mass="10241">MHDGHTSGPVGGTVVRGRHRHEHKRGPCSHWGGEHWHVAALDDGGVVFRRVERDGVGARLGEAIKSIDDLHGAEVGKEGERGAWVAGHGFKEGIR</sequence>
<name>A0A9P7GL12_9AGAR</name>
<proteinExistence type="predicted"/>
<accession>A0A9P7GL12</accession>
<feature type="compositionally biased region" description="Basic residues" evidence="1">
    <location>
        <begin position="16"/>
        <end position="27"/>
    </location>
</feature>
<evidence type="ECO:0000313" key="3">
    <source>
        <dbReference type="Proteomes" id="UP000717328"/>
    </source>
</evidence>
<keyword evidence="3" id="KW-1185">Reference proteome</keyword>
<evidence type="ECO:0000256" key="1">
    <source>
        <dbReference type="SAM" id="MobiDB-lite"/>
    </source>
</evidence>
<gene>
    <name evidence="2" type="ORF">H0H81_012114</name>
</gene>
<reference evidence="2" key="1">
    <citation type="submission" date="2021-02" db="EMBL/GenBank/DDBJ databases">
        <authorList>
            <person name="Nieuwenhuis M."/>
            <person name="Van De Peppel L.J.J."/>
        </authorList>
    </citation>
    <scope>NUCLEOTIDE SEQUENCE</scope>
    <source>
        <strain evidence="2">D49</strain>
    </source>
</reference>
<comment type="caution">
    <text evidence="2">The sequence shown here is derived from an EMBL/GenBank/DDBJ whole genome shotgun (WGS) entry which is preliminary data.</text>
</comment>
<evidence type="ECO:0000313" key="2">
    <source>
        <dbReference type="EMBL" id="KAG5650478.1"/>
    </source>
</evidence>